<dbReference type="GO" id="GO:0032153">
    <property type="term" value="C:cell division site"/>
    <property type="evidence" value="ECO:0007669"/>
    <property type="project" value="TreeGrafter"/>
</dbReference>
<gene>
    <name evidence="7" type="ORF">FGG08_006679</name>
</gene>
<dbReference type="InterPro" id="IPR009571">
    <property type="entry name" value="SUR7/Rim9-like_fungi"/>
</dbReference>
<feature type="compositionally biased region" description="Polar residues" evidence="5">
    <location>
        <begin position="586"/>
        <end position="603"/>
    </location>
</feature>
<feature type="compositionally biased region" description="Low complexity" evidence="5">
    <location>
        <begin position="392"/>
        <end position="402"/>
    </location>
</feature>
<dbReference type="OrthoDB" id="2354757at2759"/>
<evidence type="ECO:0000313" key="7">
    <source>
        <dbReference type="EMBL" id="KAH0536439.1"/>
    </source>
</evidence>
<evidence type="ECO:0000256" key="4">
    <source>
        <dbReference type="ARBA" id="ARBA00023136"/>
    </source>
</evidence>
<accession>A0A9P8KX76</accession>
<dbReference type="Pfam" id="PF06687">
    <property type="entry name" value="SUR7"/>
    <property type="match status" value="1"/>
</dbReference>
<keyword evidence="2 6" id="KW-0812">Transmembrane</keyword>
<keyword evidence="4 6" id="KW-0472">Membrane</keyword>
<dbReference type="PANTHER" id="PTHR28013:SF3">
    <property type="entry name" value="PROTEIN DCV1-RELATED"/>
    <property type="match status" value="1"/>
</dbReference>
<proteinExistence type="predicted"/>
<comment type="caution">
    <text evidence="7">The sequence shown here is derived from an EMBL/GenBank/DDBJ whole genome shotgun (WGS) entry which is preliminary data.</text>
</comment>
<comment type="subcellular location">
    <subcellularLocation>
        <location evidence="1">Membrane</location>
        <topology evidence="1">Multi-pass membrane protein</topology>
    </subcellularLocation>
</comment>
<feature type="compositionally biased region" description="Basic and acidic residues" evidence="5">
    <location>
        <begin position="257"/>
        <end position="266"/>
    </location>
</feature>
<reference evidence="7" key="1">
    <citation type="submission" date="2021-03" db="EMBL/GenBank/DDBJ databases">
        <title>Comparative genomics and phylogenomic investigation of the class Geoglossomycetes provide insights into ecological specialization and systematics.</title>
        <authorList>
            <person name="Melie T."/>
            <person name="Pirro S."/>
            <person name="Miller A.N."/>
            <person name="Quandt A."/>
        </authorList>
    </citation>
    <scope>NUCLEOTIDE SEQUENCE</scope>
    <source>
        <strain evidence="7">GBOQ0MN5Z8</strain>
    </source>
</reference>
<keyword evidence="8" id="KW-1185">Reference proteome</keyword>
<feature type="compositionally biased region" description="Polar residues" evidence="5">
    <location>
        <begin position="476"/>
        <end position="488"/>
    </location>
</feature>
<evidence type="ECO:0000256" key="1">
    <source>
        <dbReference type="ARBA" id="ARBA00004141"/>
    </source>
</evidence>
<protein>
    <submittedName>
        <fullName evidence="7">Uncharacterized protein</fullName>
    </submittedName>
</protein>
<dbReference type="Proteomes" id="UP000698800">
    <property type="component" value="Unassembled WGS sequence"/>
</dbReference>
<feature type="compositionally biased region" description="Basic and acidic residues" evidence="5">
    <location>
        <begin position="445"/>
        <end position="455"/>
    </location>
</feature>
<evidence type="ECO:0000256" key="6">
    <source>
        <dbReference type="SAM" id="Phobius"/>
    </source>
</evidence>
<feature type="region of interest" description="Disordered" evidence="5">
    <location>
        <begin position="193"/>
        <end position="212"/>
    </location>
</feature>
<dbReference type="GO" id="GO:0035838">
    <property type="term" value="C:growing cell tip"/>
    <property type="evidence" value="ECO:0007669"/>
    <property type="project" value="TreeGrafter"/>
</dbReference>
<dbReference type="InterPro" id="IPR051380">
    <property type="entry name" value="pH-response_reg_palI/RIM9"/>
</dbReference>
<name>A0A9P8KX76_9PEZI</name>
<dbReference type="PANTHER" id="PTHR28013">
    <property type="entry name" value="PROTEIN DCV1-RELATED"/>
    <property type="match status" value="1"/>
</dbReference>
<evidence type="ECO:0000256" key="2">
    <source>
        <dbReference type="ARBA" id="ARBA00022692"/>
    </source>
</evidence>
<organism evidence="7 8">
    <name type="scientific">Glutinoglossum americanum</name>
    <dbReference type="NCBI Taxonomy" id="1670608"/>
    <lineage>
        <taxon>Eukaryota</taxon>
        <taxon>Fungi</taxon>
        <taxon>Dikarya</taxon>
        <taxon>Ascomycota</taxon>
        <taxon>Pezizomycotina</taxon>
        <taxon>Geoglossomycetes</taxon>
        <taxon>Geoglossales</taxon>
        <taxon>Geoglossaceae</taxon>
        <taxon>Glutinoglossum</taxon>
    </lineage>
</organism>
<feature type="transmembrane region" description="Helical" evidence="6">
    <location>
        <begin position="27"/>
        <end position="50"/>
    </location>
</feature>
<dbReference type="GO" id="GO:0005886">
    <property type="term" value="C:plasma membrane"/>
    <property type="evidence" value="ECO:0007669"/>
    <property type="project" value="InterPro"/>
</dbReference>
<evidence type="ECO:0000256" key="5">
    <source>
        <dbReference type="SAM" id="MobiDB-lite"/>
    </source>
</evidence>
<sequence>MLGYSTDGLFKQGDGDFSLPPSARHSLSAILIVHPIAALLTLILLILSLSAHLHSPSHSPRYLLILLILTIPTLLLSLLAFLVDLLLFVPHVQWGGWIVLAATIIIAASGIITCAMRRTLVSRKARQRRINENPEMSGENFRSRTQPTAPHPFGQPTVPTANGALGAGELPEFAALASKSSQKSDGIISNDERIPLNSMNPSNPSGGAGQVTGMVGQNDIVERYGSPQRMGPGPGPGRGRGYAGPLDEFGNPLQQGLRRDPSDPRLRQQYSNGSLGPSGSGGLPPFPGRGRGYPSNGRGYGRGGPPPPRGGLGGVPPGMNGGGRGTSMGMVGVGTGVVGAQMGRGGQRGPPPGYNNNLPAGRGDPYGAENSAELPCAPGYARRASPGPPSAPGYRGPSPGAPGLYGQNTIGPASRSPPPPMPTNPRGQQGTEQALEMDASIGLAHWRENDGDVRGMVDLQQGRTPTRRPSGMSDESVYSQSNWNTGARTGTPPVPPINTSQLARSDNPPVELPTAYSSNSPTRAPGARPSDGYYEDADPGFAEGGRTLRNEIPPSLTPGYGARLEVLGNNSQPNQPLPLDVDDGNRSPSASETSNFASISQRGVNPDWTPPNPIGAQDIAPRRPTPQQQAQQRDILENNLDFQLPAGRGNGRGGRIPGQIPGTANLGRYPGPNDI</sequence>
<evidence type="ECO:0000313" key="8">
    <source>
        <dbReference type="Proteomes" id="UP000698800"/>
    </source>
</evidence>
<keyword evidence="3 6" id="KW-1133">Transmembrane helix</keyword>
<dbReference type="AlphaFoldDB" id="A0A9P8KX76"/>
<evidence type="ECO:0000256" key="3">
    <source>
        <dbReference type="ARBA" id="ARBA00022989"/>
    </source>
</evidence>
<feature type="transmembrane region" description="Helical" evidence="6">
    <location>
        <begin position="94"/>
        <end position="116"/>
    </location>
</feature>
<dbReference type="EMBL" id="JAGHQL010000205">
    <property type="protein sequence ID" value="KAH0536439.1"/>
    <property type="molecule type" value="Genomic_DNA"/>
</dbReference>
<feature type="region of interest" description="Disordered" evidence="5">
    <location>
        <begin position="125"/>
        <end position="164"/>
    </location>
</feature>
<feature type="compositionally biased region" description="Gly residues" evidence="5">
    <location>
        <begin position="310"/>
        <end position="348"/>
    </location>
</feature>
<feature type="transmembrane region" description="Helical" evidence="6">
    <location>
        <begin position="62"/>
        <end position="88"/>
    </location>
</feature>
<feature type="region of interest" description="Disordered" evidence="5">
    <location>
        <begin position="223"/>
        <end position="675"/>
    </location>
</feature>